<dbReference type="eggNOG" id="COG0534">
    <property type="taxonomic scope" value="Bacteria"/>
</dbReference>
<feature type="transmembrane region" description="Helical" evidence="7">
    <location>
        <begin position="420"/>
        <end position="439"/>
    </location>
</feature>
<reference evidence="8" key="1">
    <citation type="journal article" date="2015" name="PeerJ">
        <title>First genomic representation of candidate bacterial phylum KSB3 points to enhanced environmental sensing as a trigger of wastewater bulking.</title>
        <authorList>
            <person name="Sekiguchi Y."/>
            <person name="Ohashi A."/>
            <person name="Parks D.H."/>
            <person name="Yamauchi T."/>
            <person name="Tyson G.W."/>
            <person name="Hugenholtz P."/>
        </authorList>
    </citation>
    <scope>NUCLEOTIDE SEQUENCE [LARGE SCALE GENOMIC DNA]</scope>
</reference>
<accession>A0A081C672</accession>
<dbReference type="InterPro" id="IPR002528">
    <property type="entry name" value="MATE_fam"/>
</dbReference>
<evidence type="ECO:0000313" key="9">
    <source>
        <dbReference type="Proteomes" id="UP000030661"/>
    </source>
</evidence>
<feature type="transmembrane region" description="Helical" evidence="7">
    <location>
        <begin position="288"/>
        <end position="305"/>
    </location>
</feature>
<dbReference type="PANTHER" id="PTHR43549:SF3">
    <property type="entry name" value="MULTIDRUG RESISTANCE PROTEIN YPNP-RELATED"/>
    <property type="match status" value="1"/>
</dbReference>
<dbReference type="GO" id="GO:0015297">
    <property type="term" value="F:antiporter activity"/>
    <property type="evidence" value="ECO:0007669"/>
    <property type="project" value="InterPro"/>
</dbReference>
<evidence type="ECO:0000256" key="4">
    <source>
        <dbReference type="ARBA" id="ARBA00022692"/>
    </source>
</evidence>
<evidence type="ECO:0000256" key="1">
    <source>
        <dbReference type="ARBA" id="ARBA00004651"/>
    </source>
</evidence>
<dbReference type="PANTHER" id="PTHR43549">
    <property type="entry name" value="MULTIDRUG RESISTANCE PROTEIN YPNP-RELATED"/>
    <property type="match status" value="1"/>
</dbReference>
<dbReference type="InterPro" id="IPR052031">
    <property type="entry name" value="Membrane_Transporter-Flippase"/>
</dbReference>
<dbReference type="AlphaFoldDB" id="A0A081C672"/>
<feature type="transmembrane region" description="Helical" evidence="7">
    <location>
        <begin position="326"/>
        <end position="348"/>
    </location>
</feature>
<dbReference type="STRING" id="1499967.U27_07065"/>
<dbReference type="CDD" id="cd13149">
    <property type="entry name" value="MATE_like_2"/>
    <property type="match status" value="1"/>
</dbReference>
<dbReference type="Pfam" id="PF01554">
    <property type="entry name" value="MatE"/>
    <property type="match status" value="2"/>
</dbReference>
<feature type="transmembrane region" description="Helical" evidence="7">
    <location>
        <begin position="244"/>
        <end position="268"/>
    </location>
</feature>
<keyword evidence="4 7" id="KW-0812">Transmembrane</keyword>
<keyword evidence="6 7" id="KW-0472">Membrane</keyword>
<feature type="transmembrane region" description="Helical" evidence="7">
    <location>
        <begin position="21"/>
        <end position="44"/>
    </location>
</feature>
<feature type="transmembrane region" description="Helical" evidence="7">
    <location>
        <begin position="197"/>
        <end position="220"/>
    </location>
</feature>
<dbReference type="InterPro" id="IPR048279">
    <property type="entry name" value="MdtK-like"/>
</dbReference>
<evidence type="ECO:0000256" key="2">
    <source>
        <dbReference type="ARBA" id="ARBA00022448"/>
    </source>
</evidence>
<feature type="transmembrane region" description="Helical" evidence="7">
    <location>
        <begin position="99"/>
        <end position="120"/>
    </location>
</feature>
<evidence type="ECO:0000256" key="5">
    <source>
        <dbReference type="ARBA" id="ARBA00022989"/>
    </source>
</evidence>
<name>A0A081C672_VECG1</name>
<feature type="transmembrane region" description="Helical" evidence="7">
    <location>
        <begin position="140"/>
        <end position="158"/>
    </location>
</feature>
<gene>
    <name evidence="8" type="ORF">U27_07065</name>
</gene>
<evidence type="ECO:0000313" key="8">
    <source>
        <dbReference type="EMBL" id="GAK60077.1"/>
    </source>
</evidence>
<feature type="transmembrane region" description="Helical" evidence="7">
    <location>
        <begin position="170"/>
        <end position="191"/>
    </location>
</feature>
<protein>
    <submittedName>
        <fullName evidence="8">MATE efflux family protein</fullName>
    </submittedName>
</protein>
<feature type="transmembrane region" description="Helical" evidence="7">
    <location>
        <begin position="56"/>
        <end position="79"/>
    </location>
</feature>
<dbReference type="Proteomes" id="UP000030661">
    <property type="component" value="Unassembled WGS sequence"/>
</dbReference>
<evidence type="ECO:0000256" key="3">
    <source>
        <dbReference type="ARBA" id="ARBA00022475"/>
    </source>
</evidence>
<dbReference type="NCBIfam" id="TIGR00797">
    <property type="entry name" value="matE"/>
    <property type="match status" value="1"/>
</dbReference>
<sequence length="463" mass="50129">MKDTKKAQLIEGSIAKTLFNLTIPMMLGMLGMSAFNLTDTYFVGQLGTRELAAMSFTFPVVMIISSLAHGLGIGVSAVVSRAIGEGDQKKVQRLTTDSLVLSLLLVVSFVATGLLTITPLFRFLGATPEILPLIERYMRVWYLGMIAVVIPMVGNSATRATGDTKTPGMIMLVAVFVNIILDPLFIFGIGPFPRLEIVGAALATVFGRTITLCVALWVLIRRDKMITFERPSLNTLLQSWKHMLYIGLPTAGTNMLLPISAGIITKLIATYGPAAVAGFGVATRVEMFALLPVMALSSVLGPFIGQNWGAKKYERVWAGSSYSHRFSIGWGLGMFLLLAFSGKFIASLFNPDPVVISTAATYLWIVPLGYGAQGGLRLSTIALTVLHKPLRSALITLVQAFILHIPLAYLGSQIFDLKGVFSAAVMSYLIAALIAYWWLKNSLATEQGIALSQQLDTRVIETL</sequence>
<evidence type="ECO:0000256" key="6">
    <source>
        <dbReference type="ARBA" id="ARBA00023136"/>
    </source>
</evidence>
<keyword evidence="9" id="KW-1185">Reference proteome</keyword>
<evidence type="ECO:0000256" key="7">
    <source>
        <dbReference type="SAM" id="Phobius"/>
    </source>
</evidence>
<dbReference type="HOGENOM" id="CLU_012893_5_3_0"/>
<dbReference type="EMBL" id="DF820471">
    <property type="protein sequence ID" value="GAK60077.1"/>
    <property type="molecule type" value="Genomic_DNA"/>
</dbReference>
<organism evidence="8">
    <name type="scientific">Vecturithrix granuli</name>
    <dbReference type="NCBI Taxonomy" id="1499967"/>
    <lineage>
        <taxon>Bacteria</taxon>
        <taxon>Candidatus Moduliflexota</taxon>
        <taxon>Candidatus Vecturitrichia</taxon>
        <taxon>Candidatus Vecturitrichales</taxon>
        <taxon>Candidatus Vecturitrichaceae</taxon>
        <taxon>Candidatus Vecturithrix</taxon>
    </lineage>
</organism>
<dbReference type="GO" id="GO:0005886">
    <property type="term" value="C:plasma membrane"/>
    <property type="evidence" value="ECO:0007669"/>
    <property type="project" value="UniProtKB-SubCell"/>
</dbReference>
<keyword evidence="2" id="KW-0813">Transport</keyword>
<keyword evidence="3" id="KW-1003">Cell membrane</keyword>
<comment type="subcellular location">
    <subcellularLocation>
        <location evidence="1">Cell membrane</location>
        <topology evidence="1">Multi-pass membrane protein</topology>
    </subcellularLocation>
</comment>
<dbReference type="GO" id="GO:0042910">
    <property type="term" value="F:xenobiotic transmembrane transporter activity"/>
    <property type="evidence" value="ECO:0007669"/>
    <property type="project" value="InterPro"/>
</dbReference>
<proteinExistence type="predicted"/>
<keyword evidence="5 7" id="KW-1133">Transmembrane helix</keyword>
<dbReference type="PIRSF" id="PIRSF006603">
    <property type="entry name" value="DinF"/>
    <property type="match status" value="1"/>
</dbReference>
<feature type="transmembrane region" description="Helical" evidence="7">
    <location>
        <begin position="393"/>
        <end position="414"/>
    </location>
</feature>